<reference evidence="1 2" key="1">
    <citation type="submission" date="2024-01" db="EMBL/GenBank/DDBJ databases">
        <title>The genomes of 5 underutilized Papilionoideae crops provide insights into root nodulation and disease resistanc.</title>
        <authorList>
            <person name="Jiang F."/>
        </authorList>
    </citation>
    <scope>NUCLEOTIDE SEQUENCE [LARGE SCALE GENOMIC DNA]</scope>
    <source>
        <strain evidence="1">DUOXIRENSHENG_FW03</strain>
        <tissue evidence="1">Leaves</tissue>
    </source>
</reference>
<dbReference type="EMBL" id="JAYMYS010000005">
    <property type="protein sequence ID" value="KAK7390810.1"/>
    <property type="molecule type" value="Genomic_DNA"/>
</dbReference>
<dbReference type="Proteomes" id="UP001386955">
    <property type="component" value="Unassembled WGS sequence"/>
</dbReference>
<comment type="caution">
    <text evidence="1">The sequence shown here is derived from an EMBL/GenBank/DDBJ whole genome shotgun (WGS) entry which is preliminary data.</text>
</comment>
<proteinExistence type="predicted"/>
<sequence length="67" mass="7130">MESGDSSKGCGAHSWTCALLAPSSSLSNHFTQFIHYGSLSSSSGPPQHLLIDTQILFVVDHLRPCGD</sequence>
<name>A0AAN9S852_PSOTE</name>
<evidence type="ECO:0000313" key="2">
    <source>
        <dbReference type="Proteomes" id="UP001386955"/>
    </source>
</evidence>
<protein>
    <submittedName>
        <fullName evidence="1">Uncharacterized protein</fullName>
    </submittedName>
</protein>
<accession>A0AAN9S852</accession>
<evidence type="ECO:0000313" key="1">
    <source>
        <dbReference type="EMBL" id="KAK7390810.1"/>
    </source>
</evidence>
<dbReference type="AlphaFoldDB" id="A0AAN9S852"/>
<gene>
    <name evidence="1" type="ORF">VNO78_18896</name>
</gene>
<organism evidence="1 2">
    <name type="scientific">Psophocarpus tetragonolobus</name>
    <name type="common">Winged bean</name>
    <name type="synonym">Dolichos tetragonolobus</name>
    <dbReference type="NCBI Taxonomy" id="3891"/>
    <lineage>
        <taxon>Eukaryota</taxon>
        <taxon>Viridiplantae</taxon>
        <taxon>Streptophyta</taxon>
        <taxon>Embryophyta</taxon>
        <taxon>Tracheophyta</taxon>
        <taxon>Spermatophyta</taxon>
        <taxon>Magnoliopsida</taxon>
        <taxon>eudicotyledons</taxon>
        <taxon>Gunneridae</taxon>
        <taxon>Pentapetalae</taxon>
        <taxon>rosids</taxon>
        <taxon>fabids</taxon>
        <taxon>Fabales</taxon>
        <taxon>Fabaceae</taxon>
        <taxon>Papilionoideae</taxon>
        <taxon>50 kb inversion clade</taxon>
        <taxon>NPAAA clade</taxon>
        <taxon>indigoferoid/millettioid clade</taxon>
        <taxon>Phaseoleae</taxon>
        <taxon>Psophocarpus</taxon>
    </lineage>
</organism>
<keyword evidence="2" id="KW-1185">Reference proteome</keyword>